<evidence type="ECO:0000256" key="11">
    <source>
        <dbReference type="SAM" id="Phobius"/>
    </source>
</evidence>
<dbReference type="GO" id="GO:0016020">
    <property type="term" value="C:membrane"/>
    <property type="evidence" value="ECO:0007669"/>
    <property type="project" value="UniProtKB-SubCell"/>
</dbReference>
<dbReference type="CDD" id="cd10546">
    <property type="entry name" value="VKOR"/>
    <property type="match status" value="1"/>
</dbReference>
<dbReference type="Proteomes" id="UP000324479">
    <property type="component" value="Unassembled WGS sequence"/>
</dbReference>
<keyword evidence="6" id="KW-0560">Oxidoreductase</keyword>
<dbReference type="GO" id="GO:0016491">
    <property type="term" value="F:oxidoreductase activity"/>
    <property type="evidence" value="ECO:0007669"/>
    <property type="project" value="UniProtKB-KW"/>
</dbReference>
<keyword evidence="5 11" id="KW-1133">Transmembrane helix</keyword>
<evidence type="ECO:0000256" key="4">
    <source>
        <dbReference type="ARBA" id="ARBA00022719"/>
    </source>
</evidence>
<feature type="signal peptide" evidence="12">
    <location>
        <begin position="1"/>
        <end position="26"/>
    </location>
</feature>
<feature type="chain" id="PRO_5024372160" evidence="12">
    <location>
        <begin position="27"/>
        <end position="491"/>
    </location>
</feature>
<evidence type="ECO:0000256" key="7">
    <source>
        <dbReference type="ARBA" id="ARBA00023136"/>
    </source>
</evidence>
<dbReference type="InterPro" id="IPR017937">
    <property type="entry name" value="Thioredoxin_CS"/>
</dbReference>
<evidence type="ECO:0000259" key="13">
    <source>
        <dbReference type="PROSITE" id="PS51352"/>
    </source>
</evidence>
<accession>A0A5M6DCA8</accession>
<keyword evidence="8" id="KW-1015">Disulfide bond</keyword>
<evidence type="ECO:0000256" key="6">
    <source>
        <dbReference type="ARBA" id="ARBA00023002"/>
    </source>
</evidence>
<evidence type="ECO:0000256" key="2">
    <source>
        <dbReference type="ARBA" id="ARBA00006214"/>
    </source>
</evidence>
<dbReference type="Gene3D" id="1.20.1440.130">
    <property type="entry name" value="VKOR domain"/>
    <property type="match status" value="1"/>
</dbReference>
<dbReference type="InterPro" id="IPR036249">
    <property type="entry name" value="Thioredoxin-like_sf"/>
</dbReference>
<proteinExistence type="inferred from homology"/>
<feature type="compositionally biased region" description="Polar residues" evidence="10">
    <location>
        <begin position="193"/>
        <end position="202"/>
    </location>
</feature>
<keyword evidence="3 11" id="KW-0812">Transmembrane</keyword>
<dbReference type="EMBL" id="VWOX01000007">
    <property type="protein sequence ID" value="KAA5542785.1"/>
    <property type="molecule type" value="Genomic_DNA"/>
</dbReference>
<evidence type="ECO:0000256" key="1">
    <source>
        <dbReference type="ARBA" id="ARBA00004141"/>
    </source>
</evidence>
<sequence>MLICSTLALASSCYLAWASFTSSSVAGCGQVSVFDCDHVLHSRWASVLSVPVSVPAIAMHALVIVMLLSRPANPQLERWRWSAVGFAAFAAGSAALWFVGLQVFWLQHLCPYCLVAHTGGLILAIVFLSQRPLTRGRISMVALVAIASTLGLITTQVMATPPPTYEVIQHSAMPATTGDDTFDFAAPGHGSIDASSGSQTPAGSDIFEAPGTFEAPAEETPSVEASGEPTGEREAPVFEAPVTEPAPVPNTAADLSAMLNGLESAISSGGRLVAATMHPALLLSGEVEAGEVEAGESAPQRRMVRVLNQIQLATSDWPLVGNPDAEMVFVELFDYTCPHCQRTHKSLEGARRTFGDRLAIMTLPLPLDAQCNPTVRSTAAKHREACEIAKLAIAVWRVDRSQFEPFHNYLFDSKAGYAQARRHAATLVDEAKLVETLNSSLPGEYISKHVTLYQKAGSGTIPKLMFPKTTTVGAVESTDAMVRLINQNLTP</sequence>
<evidence type="ECO:0000256" key="12">
    <source>
        <dbReference type="SAM" id="SignalP"/>
    </source>
</evidence>
<dbReference type="PROSITE" id="PS00194">
    <property type="entry name" value="THIOREDOXIN_1"/>
    <property type="match status" value="1"/>
</dbReference>
<protein>
    <submittedName>
        <fullName evidence="14">Thioredoxin domain-containing protein</fullName>
    </submittedName>
</protein>
<keyword evidence="9" id="KW-0676">Redox-active center</keyword>
<dbReference type="GO" id="GO:0048038">
    <property type="term" value="F:quinone binding"/>
    <property type="evidence" value="ECO:0007669"/>
    <property type="project" value="UniProtKB-KW"/>
</dbReference>
<evidence type="ECO:0000313" key="15">
    <source>
        <dbReference type="Proteomes" id="UP000324479"/>
    </source>
</evidence>
<keyword evidence="4" id="KW-0874">Quinone</keyword>
<keyword evidence="7 11" id="KW-0472">Membrane</keyword>
<dbReference type="Gene3D" id="3.40.30.10">
    <property type="entry name" value="Glutaredoxin"/>
    <property type="match status" value="1"/>
</dbReference>
<dbReference type="PANTHER" id="PTHR34573">
    <property type="entry name" value="VKC DOMAIN-CONTAINING PROTEIN"/>
    <property type="match status" value="1"/>
</dbReference>
<name>A0A5M6DCA8_9BACT</name>
<comment type="similarity">
    <text evidence="2">Belongs to the VKOR family.</text>
</comment>
<comment type="caution">
    <text evidence="14">The sequence shown here is derived from an EMBL/GenBank/DDBJ whole genome shotgun (WGS) entry which is preliminary data.</text>
</comment>
<keyword evidence="15" id="KW-1185">Reference proteome</keyword>
<evidence type="ECO:0000313" key="14">
    <source>
        <dbReference type="EMBL" id="KAA5542785.1"/>
    </source>
</evidence>
<evidence type="ECO:0000256" key="9">
    <source>
        <dbReference type="ARBA" id="ARBA00023284"/>
    </source>
</evidence>
<feature type="region of interest" description="Disordered" evidence="10">
    <location>
        <begin position="186"/>
        <end position="209"/>
    </location>
</feature>
<dbReference type="PROSITE" id="PS51352">
    <property type="entry name" value="THIOREDOXIN_2"/>
    <property type="match status" value="1"/>
</dbReference>
<evidence type="ECO:0000256" key="8">
    <source>
        <dbReference type="ARBA" id="ARBA00023157"/>
    </source>
</evidence>
<evidence type="ECO:0000256" key="5">
    <source>
        <dbReference type="ARBA" id="ARBA00022989"/>
    </source>
</evidence>
<dbReference type="Pfam" id="PF07884">
    <property type="entry name" value="VKOR"/>
    <property type="match status" value="1"/>
</dbReference>
<dbReference type="AlphaFoldDB" id="A0A5M6DCA8"/>
<evidence type="ECO:0000256" key="3">
    <source>
        <dbReference type="ARBA" id="ARBA00022692"/>
    </source>
</evidence>
<organism evidence="14 15">
    <name type="scientific">Roseiconus nitratireducens</name>
    <dbReference type="NCBI Taxonomy" id="2605748"/>
    <lineage>
        <taxon>Bacteria</taxon>
        <taxon>Pseudomonadati</taxon>
        <taxon>Planctomycetota</taxon>
        <taxon>Planctomycetia</taxon>
        <taxon>Pirellulales</taxon>
        <taxon>Pirellulaceae</taxon>
        <taxon>Roseiconus</taxon>
    </lineage>
</organism>
<dbReference type="SMART" id="SM00756">
    <property type="entry name" value="VKc"/>
    <property type="match status" value="1"/>
</dbReference>
<keyword evidence="12" id="KW-0732">Signal</keyword>
<feature type="transmembrane region" description="Helical" evidence="11">
    <location>
        <begin position="81"/>
        <end position="99"/>
    </location>
</feature>
<feature type="transmembrane region" description="Helical" evidence="11">
    <location>
        <begin position="140"/>
        <end position="159"/>
    </location>
</feature>
<feature type="domain" description="Thioredoxin" evidence="13">
    <location>
        <begin position="292"/>
        <end position="442"/>
    </location>
</feature>
<dbReference type="InterPro" id="IPR013766">
    <property type="entry name" value="Thioredoxin_domain"/>
</dbReference>
<comment type="subcellular location">
    <subcellularLocation>
        <location evidence="1">Membrane</location>
        <topology evidence="1">Multi-pass membrane protein</topology>
    </subcellularLocation>
</comment>
<gene>
    <name evidence="14" type="ORF">FYK55_13575</name>
</gene>
<feature type="transmembrane region" description="Helical" evidence="11">
    <location>
        <begin position="44"/>
        <end position="69"/>
    </location>
</feature>
<reference evidence="14 15" key="1">
    <citation type="submission" date="2019-08" db="EMBL/GenBank/DDBJ databases">
        <authorList>
            <person name="Dhanesh K."/>
            <person name="Kumar G."/>
            <person name="Sasikala C."/>
            <person name="Venkata Ramana C."/>
        </authorList>
    </citation>
    <scope>NUCLEOTIDE SEQUENCE [LARGE SCALE GENOMIC DNA]</scope>
    <source>
        <strain evidence="14 15">JC645</strain>
    </source>
</reference>
<evidence type="ECO:0000256" key="10">
    <source>
        <dbReference type="SAM" id="MobiDB-lite"/>
    </source>
</evidence>
<dbReference type="SUPFAM" id="SSF52833">
    <property type="entry name" value="Thioredoxin-like"/>
    <property type="match status" value="1"/>
</dbReference>
<feature type="transmembrane region" description="Helical" evidence="11">
    <location>
        <begin position="105"/>
        <end position="128"/>
    </location>
</feature>
<dbReference type="PANTHER" id="PTHR34573:SF1">
    <property type="entry name" value="VITAMIN K EPOXIDE REDUCTASE DOMAIN-CONTAINING PROTEIN"/>
    <property type="match status" value="1"/>
</dbReference>
<dbReference type="InterPro" id="IPR038354">
    <property type="entry name" value="VKOR_sf"/>
</dbReference>
<dbReference type="InterPro" id="IPR012932">
    <property type="entry name" value="VKOR"/>
</dbReference>